<reference evidence="4 5" key="1">
    <citation type="submission" date="2024-10" db="EMBL/GenBank/DDBJ databases">
        <title>Updated reference genomes for cyclostephanoid diatoms.</title>
        <authorList>
            <person name="Roberts W.R."/>
            <person name="Alverson A.J."/>
        </authorList>
    </citation>
    <scope>NUCLEOTIDE SEQUENCE [LARGE SCALE GENOMIC DNA]</scope>
    <source>
        <strain evidence="4 5">AJA228-03</strain>
    </source>
</reference>
<keyword evidence="5" id="KW-1185">Reference proteome</keyword>
<feature type="chain" id="PRO_5044849816" evidence="3">
    <location>
        <begin position="28"/>
        <end position="286"/>
    </location>
</feature>
<feature type="transmembrane region" description="Helical" evidence="2">
    <location>
        <begin position="184"/>
        <end position="209"/>
    </location>
</feature>
<dbReference type="Proteomes" id="UP001530377">
    <property type="component" value="Unassembled WGS sequence"/>
</dbReference>
<protein>
    <submittedName>
        <fullName evidence="4">Uncharacterized protein</fullName>
    </submittedName>
</protein>
<keyword evidence="2" id="KW-1133">Transmembrane helix</keyword>
<evidence type="ECO:0000256" key="3">
    <source>
        <dbReference type="SAM" id="SignalP"/>
    </source>
</evidence>
<feature type="region of interest" description="Disordered" evidence="1">
    <location>
        <begin position="63"/>
        <end position="95"/>
    </location>
</feature>
<dbReference type="AlphaFoldDB" id="A0ABD3RU32"/>
<keyword evidence="3" id="KW-0732">Signal</keyword>
<evidence type="ECO:0000313" key="5">
    <source>
        <dbReference type="Proteomes" id="UP001530377"/>
    </source>
</evidence>
<feature type="transmembrane region" description="Helical" evidence="2">
    <location>
        <begin position="229"/>
        <end position="252"/>
    </location>
</feature>
<feature type="compositionally biased region" description="Acidic residues" evidence="1">
    <location>
        <begin position="79"/>
        <end position="94"/>
    </location>
</feature>
<keyword evidence="2" id="KW-0472">Membrane</keyword>
<evidence type="ECO:0000313" key="4">
    <source>
        <dbReference type="EMBL" id="KAL3812040.1"/>
    </source>
</evidence>
<accession>A0ABD3RU32</accession>
<dbReference type="EMBL" id="JALLPB020000221">
    <property type="protein sequence ID" value="KAL3812040.1"/>
    <property type="molecule type" value="Genomic_DNA"/>
</dbReference>
<organism evidence="4 5">
    <name type="scientific">Cyclostephanos tholiformis</name>
    <dbReference type="NCBI Taxonomy" id="382380"/>
    <lineage>
        <taxon>Eukaryota</taxon>
        <taxon>Sar</taxon>
        <taxon>Stramenopiles</taxon>
        <taxon>Ochrophyta</taxon>
        <taxon>Bacillariophyta</taxon>
        <taxon>Coscinodiscophyceae</taxon>
        <taxon>Thalassiosirophycidae</taxon>
        <taxon>Stephanodiscales</taxon>
        <taxon>Stephanodiscaceae</taxon>
        <taxon>Cyclostephanos</taxon>
    </lineage>
</organism>
<name>A0ABD3RU32_9STRA</name>
<comment type="caution">
    <text evidence="4">The sequence shown here is derived from an EMBL/GenBank/DDBJ whole genome shotgun (WGS) entry which is preliminary data.</text>
</comment>
<sequence>MMSPPHSIRRPGSVVLFLCLLVSCIDGFAVPKTTSSREVVYNYGTCRASMTLLVGRGIDPPEQDVTRSIENGIQVDNRYEDEDREEDKNEDDDASQPVLAAMDAIPPSPISTGSSSMKGLKFLGHYFGNWLRNLYLSFRRNQPPINVDDTNLLLYDVILLMNLSVSISLFVTHRMDYFFIPSSLNEGALLSICWILAGLANGTFLFSAVDGHYDPRGVDYKEKGGPGGAALLALSTFVTTSSLRIVFALALANMQHRPVGSAGEELIPLEIPFALSNLSNTTAPAI</sequence>
<feature type="signal peptide" evidence="3">
    <location>
        <begin position="1"/>
        <end position="27"/>
    </location>
</feature>
<keyword evidence="2" id="KW-0812">Transmembrane</keyword>
<gene>
    <name evidence="4" type="ORF">ACHAXA_008946</name>
</gene>
<evidence type="ECO:0000256" key="2">
    <source>
        <dbReference type="SAM" id="Phobius"/>
    </source>
</evidence>
<proteinExistence type="predicted"/>
<evidence type="ECO:0000256" key="1">
    <source>
        <dbReference type="SAM" id="MobiDB-lite"/>
    </source>
</evidence>
<feature type="transmembrane region" description="Helical" evidence="2">
    <location>
        <begin position="152"/>
        <end position="172"/>
    </location>
</feature>